<dbReference type="CDD" id="cd00430">
    <property type="entry name" value="PLPDE_III_AR"/>
    <property type="match status" value="1"/>
</dbReference>
<dbReference type="GO" id="GO:0030170">
    <property type="term" value="F:pyridoxal phosphate binding"/>
    <property type="evidence" value="ECO:0007669"/>
    <property type="project" value="UniProtKB-UniRule"/>
</dbReference>
<dbReference type="GO" id="GO:0005829">
    <property type="term" value="C:cytosol"/>
    <property type="evidence" value="ECO:0007669"/>
    <property type="project" value="TreeGrafter"/>
</dbReference>
<feature type="active site" description="Proton acceptor; specific for D-alanine" evidence="4">
    <location>
        <position position="35"/>
    </location>
</feature>
<keyword evidence="2 4" id="KW-0663">Pyridoxal phosphate</keyword>
<name>A0A936NBR4_9ACTN</name>
<proteinExistence type="inferred from homology"/>
<dbReference type="SMART" id="SM01005">
    <property type="entry name" value="Ala_racemase_C"/>
    <property type="match status" value="1"/>
</dbReference>
<feature type="modified residue" description="N6-(pyridoxal phosphate)lysine" evidence="4 5">
    <location>
        <position position="35"/>
    </location>
</feature>
<dbReference type="HAMAP" id="MF_01201">
    <property type="entry name" value="Ala_racemase"/>
    <property type="match status" value="1"/>
</dbReference>
<dbReference type="PANTHER" id="PTHR30511">
    <property type="entry name" value="ALANINE RACEMASE"/>
    <property type="match status" value="1"/>
</dbReference>
<organism evidence="8 9">
    <name type="scientific">Candidatus Neomicrothrix subdominans</name>
    <dbReference type="NCBI Taxonomy" id="2954438"/>
    <lineage>
        <taxon>Bacteria</taxon>
        <taxon>Bacillati</taxon>
        <taxon>Actinomycetota</taxon>
        <taxon>Acidimicrobiia</taxon>
        <taxon>Acidimicrobiales</taxon>
        <taxon>Microthrixaceae</taxon>
        <taxon>Candidatus Neomicrothrix</taxon>
    </lineage>
</organism>
<dbReference type="GO" id="GO:0030632">
    <property type="term" value="P:D-alanine biosynthetic process"/>
    <property type="evidence" value="ECO:0007669"/>
    <property type="project" value="UniProtKB-UniRule"/>
</dbReference>
<dbReference type="EC" id="5.1.1.1" evidence="4"/>
<dbReference type="SUPFAM" id="SSF51419">
    <property type="entry name" value="PLP-binding barrel"/>
    <property type="match status" value="1"/>
</dbReference>
<evidence type="ECO:0000313" key="9">
    <source>
        <dbReference type="Proteomes" id="UP000727993"/>
    </source>
</evidence>
<dbReference type="Gene3D" id="3.20.20.10">
    <property type="entry name" value="Alanine racemase"/>
    <property type="match status" value="1"/>
</dbReference>
<dbReference type="GO" id="GO:0008784">
    <property type="term" value="F:alanine racemase activity"/>
    <property type="evidence" value="ECO:0007669"/>
    <property type="project" value="UniProtKB-UniRule"/>
</dbReference>
<dbReference type="InterPro" id="IPR011079">
    <property type="entry name" value="Ala_racemase_C"/>
</dbReference>
<dbReference type="PRINTS" id="PR00992">
    <property type="entry name" value="ALARACEMASE"/>
</dbReference>
<dbReference type="GO" id="GO:0009252">
    <property type="term" value="P:peptidoglycan biosynthetic process"/>
    <property type="evidence" value="ECO:0007669"/>
    <property type="project" value="TreeGrafter"/>
</dbReference>
<dbReference type="PANTHER" id="PTHR30511:SF0">
    <property type="entry name" value="ALANINE RACEMASE, CATABOLIC-RELATED"/>
    <property type="match status" value="1"/>
</dbReference>
<feature type="active site" description="Proton acceptor; specific for L-alanine" evidence="4">
    <location>
        <position position="268"/>
    </location>
</feature>
<comment type="catalytic activity">
    <reaction evidence="4">
        <text>L-alanine = D-alanine</text>
        <dbReference type="Rhea" id="RHEA:20249"/>
        <dbReference type="ChEBI" id="CHEBI:57416"/>
        <dbReference type="ChEBI" id="CHEBI:57972"/>
        <dbReference type="EC" id="5.1.1.1"/>
    </reaction>
</comment>
<feature type="binding site" evidence="4 6">
    <location>
        <position position="329"/>
    </location>
    <ligand>
        <name>substrate</name>
    </ligand>
</feature>
<evidence type="ECO:0000256" key="5">
    <source>
        <dbReference type="PIRSR" id="PIRSR600821-50"/>
    </source>
</evidence>
<dbReference type="InterPro" id="IPR020622">
    <property type="entry name" value="Ala_racemase_pyridoxalP-BS"/>
</dbReference>
<comment type="similarity">
    <text evidence="4">Belongs to the alanine racemase family.</text>
</comment>
<dbReference type="Proteomes" id="UP000727993">
    <property type="component" value="Unassembled WGS sequence"/>
</dbReference>
<protein>
    <recommendedName>
        <fullName evidence="4">Alanine racemase</fullName>
        <ecNumber evidence="4">5.1.1.1</ecNumber>
    </recommendedName>
</protein>
<dbReference type="Pfam" id="PF01168">
    <property type="entry name" value="Ala_racemase_N"/>
    <property type="match status" value="1"/>
</dbReference>
<dbReference type="InterPro" id="IPR009006">
    <property type="entry name" value="Ala_racemase/Decarboxylase_C"/>
</dbReference>
<keyword evidence="3 4" id="KW-0413">Isomerase</keyword>
<feature type="domain" description="Alanine racemase C-terminal" evidence="7">
    <location>
        <begin position="247"/>
        <end position="395"/>
    </location>
</feature>
<evidence type="ECO:0000256" key="1">
    <source>
        <dbReference type="ARBA" id="ARBA00001933"/>
    </source>
</evidence>
<evidence type="ECO:0000256" key="3">
    <source>
        <dbReference type="ARBA" id="ARBA00023235"/>
    </source>
</evidence>
<reference evidence="8 9" key="1">
    <citation type="submission" date="2020-10" db="EMBL/GenBank/DDBJ databases">
        <title>Connecting structure to function with the recovery of over 1000 high-quality activated sludge metagenome-assembled genomes encoding full-length rRNA genes using long-read sequencing.</title>
        <authorList>
            <person name="Singleton C.M."/>
            <person name="Petriglieri F."/>
            <person name="Kristensen J.M."/>
            <person name="Kirkegaard R.H."/>
            <person name="Michaelsen T.Y."/>
            <person name="Andersen M.H."/>
            <person name="Karst S.M."/>
            <person name="Dueholm M.S."/>
            <person name="Nielsen P.H."/>
            <person name="Albertsen M."/>
        </authorList>
    </citation>
    <scope>NUCLEOTIDE SEQUENCE [LARGE SCALE GENOMIC DNA]</scope>
    <source>
        <strain evidence="8">Lyne_18-Q3-R50-59_MAXAC.006</strain>
    </source>
</reference>
<dbReference type="InterPro" id="IPR029066">
    <property type="entry name" value="PLP-binding_barrel"/>
</dbReference>
<evidence type="ECO:0000313" key="8">
    <source>
        <dbReference type="EMBL" id="MBK9297348.1"/>
    </source>
</evidence>
<accession>A0A936NBR4</accession>
<dbReference type="Gene3D" id="2.40.37.10">
    <property type="entry name" value="Lyase, Ornithine Decarboxylase, Chain A, domain 1"/>
    <property type="match status" value="1"/>
</dbReference>
<sequence>MTRPSFVEVDLDAIAYNAAVLAEVARPARLCAVVKADGYGHGAVPAARAALAGGADMLGVAMVEEGAELRSAGLDAPILVLGPQADDSMSDAVTHRLELMVSSVAELRAISAAHRQLGGGNPSTRVHLLVDSGMRRAGVEPRQLASLRAEAARLPGIEPVAVATHFARADEPTEPTTDLQLARFEEALTSLDLTGNEIPMIHAANSAATITRPDARFDLVRCGISLYGLAPSPQLESNEVVRRLRPALRVLSAVSLVKAVPAGEGVSYGHHRVTDRPTMLGVVPIGYGDGVPRGIGLDPRAGRAATSGQPGVSALVGGVRRPILGAVTMDQLVLDCTDGPSVGVGDEVVLLGAQPVASQSQTGVAISPTEWAGWMGTINYEIVTRLGARLPRRYLGVASDGELS</sequence>
<evidence type="ECO:0000256" key="6">
    <source>
        <dbReference type="PIRSR" id="PIRSR600821-52"/>
    </source>
</evidence>
<dbReference type="FunFam" id="3.20.20.10:FF:000002">
    <property type="entry name" value="Alanine racemase"/>
    <property type="match status" value="1"/>
</dbReference>
<dbReference type="InterPro" id="IPR001608">
    <property type="entry name" value="Ala_racemase_N"/>
</dbReference>
<evidence type="ECO:0000256" key="4">
    <source>
        <dbReference type="HAMAP-Rule" id="MF_01201"/>
    </source>
</evidence>
<comment type="pathway">
    <text evidence="4">Amino-acid biosynthesis; D-alanine biosynthesis; D-alanine from L-alanine: step 1/1.</text>
</comment>
<dbReference type="PROSITE" id="PS00395">
    <property type="entry name" value="ALANINE_RACEMASE"/>
    <property type="match status" value="1"/>
</dbReference>
<dbReference type="InterPro" id="IPR000821">
    <property type="entry name" value="Ala_racemase"/>
</dbReference>
<gene>
    <name evidence="8" type="primary">alr</name>
    <name evidence="8" type="ORF">IPN02_11065</name>
</gene>
<comment type="cofactor">
    <cofactor evidence="1 4 5">
        <name>pyridoxal 5'-phosphate</name>
        <dbReference type="ChEBI" id="CHEBI:597326"/>
    </cofactor>
</comment>
<feature type="binding site" evidence="4 6">
    <location>
        <position position="136"/>
    </location>
    <ligand>
        <name>substrate</name>
    </ligand>
</feature>
<evidence type="ECO:0000256" key="2">
    <source>
        <dbReference type="ARBA" id="ARBA00022898"/>
    </source>
</evidence>
<dbReference type="NCBIfam" id="TIGR00492">
    <property type="entry name" value="alr"/>
    <property type="match status" value="1"/>
</dbReference>
<dbReference type="EMBL" id="JADJZA010000007">
    <property type="protein sequence ID" value="MBK9297348.1"/>
    <property type="molecule type" value="Genomic_DNA"/>
</dbReference>
<dbReference type="SUPFAM" id="SSF50621">
    <property type="entry name" value="Alanine racemase C-terminal domain-like"/>
    <property type="match status" value="1"/>
</dbReference>
<dbReference type="Pfam" id="PF00842">
    <property type="entry name" value="Ala_racemase_C"/>
    <property type="match status" value="1"/>
</dbReference>
<evidence type="ECO:0000259" key="7">
    <source>
        <dbReference type="SMART" id="SM01005"/>
    </source>
</evidence>
<comment type="caution">
    <text evidence="8">The sequence shown here is derived from an EMBL/GenBank/DDBJ whole genome shotgun (WGS) entry which is preliminary data.</text>
</comment>
<comment type="function">
    <text evidence="4">Catalyzes the interconversion of L-alanine and D-alanine. May also act on other amino acids.</text>
</comment>
<dbReference type="AlphaFoldDB" id="A0A936NBR4"/>